<evidence type="ECO:0000313" key="2">
    <source>
        <dbReference type="Proteomes" id="UP000479691"/>
    </source>
</evidence>
<evidence type="ECO:0000313" key="1">
    <source>
        <dbReference type="EMBL" id="KAF3191145.1"/>
    </source>
</evidence>
<dbReference type="EMBL" id="JAABOE010000004">
    <property type="protein sequence ID" value="KAF3191145.1"/>
    <property type="molecule type" value="Genomic_DNA"/>
</dbReference>
<dbReference type="AlphaFoldDB" id="A0A7C8Q3M9"/>
<dbReference type="Proteomes" id="UP000479691">
    <property type="component" value="Unassembled WGS sequence"/>
</dbReference>
<sequence>MRVRISRKFQKHWAIGRAGGAVQSTLRMPISDKVWIALRHDQLSQTGPSDLPHIGVQRNPAEPSDQFLFSLLTRLSDN</sequence>
<reference evidence="1 2" key="1">
    <citation type="submission" date="2019-06" db="EMBL/GenBank/DDBJ databases">
        <authorList>
            <person name="Palmer J.M."/>
        </authorList>
    </citation>
    <scope>NUCLEOTIDE SEQUENCE [LARGE SCALE GENOMIC DNA]</scope>
    <source>
        <strain evidence="1 2">TWF788</strain>
    </source>
</reference>
<name>A0A7C8Q3M9_ORBOL</name>
<gene>
    <name evidence="1" type="ORF">TWF788_007327</name>
</gene>
<comment type="caution">
    <text evidence="1">The sequence shown here is derived from an EMBL/GenBank/DDBJ whole genome shotgun (WGS) entry which is preliminary data.</text>
</comment>
<organism evidence="1 2">
    <name type="scientific">Orbilia oligospora</name>
    <name type="common">Nematode-trapping fungus</name>
    <name type="synonym">Arthrobotrys oligospora</name>
    <dbReference type="NCBI Taxonomy" id="2813651"/>
    <lineage>
        <taxon>Eukaryota</taxon>
        <taxon>Fungi</taxon>
        <taxon>Dikarya</taxon>
        <taxon>Ascomycota</taxon>
        <taxon>Pezizomycotina</taxon>
        <taxon>Orbiliomycetes</taxon>
        <taxon>Orbiliales</taxon>
        <taxon>Orbiliaceae</taxon>
        <taxon>Orbilia</taxon>
    </lineage>
</organism>
<protein>
    <submittedName>
        <fullName evidence="1">Uncharacterized protein</fullName>
    </submittedName>
</protein>
<accession>A0A7C8Q3M9</accession>
<proteinExistence type="predicted"/>